<feature type="region of interest" description="Disordered" evidence="1">
    <location>
        <begin position="241"/>
        <end position="267"/>
    </location>
</feature>
<feature type="compositionally biased region" description="Low complexity" evidence="1">
    <location>
        <begin position="241"/>
        <end position="250"/>
    </location>
</feature>
<dbReference type="PANTHER" id="PTHR38788">
    <property type="entry name" value="CLR5 DOMAIN-CONTAINING PROTEIN"/>
    <property type="match status" value="1"/>
</dbReference>
<name>A0A9W9IUI0_9EURO</name>
<dbReference type="PANTHER" id="PTHR38788:SF3">
    <property type="entry name" value="CLR5 DOMAIN-CONTAINING PROTEIN"/>
    <property type="match status" value="1"/>
</dbReference>
<dbReference type="InterPro" id="IPR025676">
    <property type="entry name" value="Clr5_dom"/>
</dbReference>
<gene>
    <name evidence="3" type="ORF">N7492_001342</name>
</gene>
<reference evidence="3" key="1">
    <citation type="submission" date="2022-11" db="EMBL/GenBank/DDBJ databases">
        <authorList>
            <person name="Petersen C."/>
        </authorList>
    </citation>
    <scope>NUCLEOTIDE SEQUENCE</scope>
    <source>
        <strain evidence="3">IBT 21917</strain>
    </source>
</reference>
<proteinExistence type="predicted"/>
<protein>
    <recommendedName>
        <fullName evidence="2">Clr5 domain-containing protein</fullName>
    </recommendedName>
</protein>
<dbReference type="OrthoDB" id="539213at2759"/>
<evidence type="ECO:0000259" key="2">
    <source>
        <dbReference type="Pfam" id="PF14420"/>
    </source>
</evidence>
<dbReference type="Proteomes" id="UP001146351">
    <property type="component" value="Unassembled WGS sequence"/>
</dbReference>
<evidence type="ECO:0000313" key="4">
    <source>
        <dbReference type="Proteomes" id="UP001146351"/>
    </source>
</evidence>
<reference evidence="3" key="2">
    <citation type="journal article" date="2023" name="IMA Fungus">
        <title>Comparative genomic study of the Penicillium genus elucidates a diverse pangenome and 15 lateral gene transfer events.</title>
        <authorList>
            <person name="Petersen C."/>
            <person name="Sorensen T."/>
            <person name="Nielsen M.R."/>
            <person name="Sondergaard T.E."/>
            <person name="Sorensen J.L."/>
            <person name="Fitzpatrick D.A."/>
            <person name="Frisvad J.C."/>
            <person name="Nielsen K.L."/>
        </authorList>
    </citation>
    <scope>NUCLEOTIDE SEQUENCE</scope>
    <source>
        <strain evidence="3">IBT 21917</strain>
    </source>
</reference>
<keyword evidence="4" id="KW-1185">Reference proteome</keyword>
<feature type="region of interest" description="Disordered" evidence="1">
    <location>
        <begin position="292"/>
        <end position="311"/>
    </location>
</feature>
<dbReference type="EMBL" id="JAPQKO010000001">
    <property type="protein sequence ID" value="KAJ5183726.1"/>
    <property type="molecule type" value="Genomic_DNA"/>
</dbReference>
<organism evidence="3 4">
    <name type="scientific">Penicillium capsulatum</name>
    <dbReference type="NCBI Taxonomy" id="69766"/>
    <lineage>
        <taxon>Eukaryota</taxon>
        <taxon>Fungi</taxon>
        <taxon>Dikarya</taxon>
        <taxon>Ascomycota</taxon>
        <taxon>Pezizomycotina</taxon>
        <taxon>Eurotiomycetes</taxon>
        <taxon>Eurotiomycetidae</taxon>
        <taxon>Eurotiales</taxon>
        <taxon>Aspergillaceae</taxon>
        <taxon>Penicillium</taxon>
    </lineage>
</organism>
<accession>A0A9W9IUI0</accession>
<dbReference type="Pfam" id="PF14420">
    <property type="entry name" value="Clr5"/>
    <property type="match status" value="1"/>
</dbReference>
<evidence type="ECO:0000256" key="1">
    <source>
        <dbReference type="SAM" id="MobiDB-lite"/>
    </source>
</evidence>
<dbReference type="AlphaFoldDB" id="A0A9W9IUI0"/>
<feature type="region of interest" description="Disordered" evidence="1">
    <location>
        <begin position="1"/>
        <end position="21"/>
    </location>
</feature>
<feature type="region of interest" description="Disordered" evidence="1">
    <location>
        <begin position="173"/>
        <end position="193"/>
    </location>
</feature>
<feature type="domain" description="Clr5" evidence="2">
    <location>
        <begin position="22"/>
        <end position="74"/>
    </location>
</feature>
<evidence type="ECO:0000313" key="3">
    <source>
        <dbReference type="EMBL" id="KAJ5183726.1"/>
    </source>
</evidence>
<feature type="compositionally biased region" description="Basic and acidic residues" evidence="1">
    <location>
        <begin position="293"/>
        <end position="311"/>
    </location>
</feature>
<sequence length="311" mass="35514">MDPFPSTLSPQPPSNVFRPRRSDDWHKYRETIESLYRDPRLKLRNVKSIMEEEHNFYASEKQYKDRLAAWNIRKNIKAKEVHLMIRKKKKRAAKGKQTAFRVNGQDVDPKRIARFVRRYGSSWEHDEDQTKEQTPEPSASIVTPARASPLIPSIETPSDMTCYTPERVEDIGTPVSPPDIQSPSREPTAYPLNYDPNQIDTFPDLIMDDDHSYMHSSTPRRAYNPPEPIHHVSMPGTAVPMAPAPASGPAHHSRELDATGNMMPPAAGWSQLDAFQTRLESLQNTLNQSMSKWAREQDPNQEISHHEGLGM</sequence>
<comment type="caution">
    <text evidence="3">The sequence shown here is derived from an EMBL/GenBank/DDBJ whole genome shotgun (WGS) entry which is preliminary data.</text>
</comment>
<feature type="region of interest" description="Disordered" evidence="1">
    <location>
        <begin position="121"/>
        <end position="161"/>
    </location>
</feature>